<protein>
    <submittedName>
        <fullName evidence="2">Tellurite resistance protein TerB</fullName>
    </submittedName>
</protein>
<dbReference type="RefSeq" id="WP_023946235.1">
    <property type="nucleotide sequence ID" value="NZ_UAWL01000006.1"/>
</dbReference>
<dbReference type="Proteomes" id="UP000250166">
    <property type="component" value="Unassembled WGS sequence"/>
</dbReference>
<proteinExistence type="predicted"/>
<evidence type="ECO:0000313" key="3">
    <source>
        <dbReference type="Proteomes" id="UP000250166"/>
    </source>
</evidence>
<dbReference type="AlphaFoldDB" id="A0A2X3DJF6"/>
<dbReference type="SUPFAM" id="SSF158682">
    <property type="entry name" value="TerB-like"/>
    <property type="match status" value="1"/>
</dbReference>
<dbReference type="Gene3D" id="1.10.3680.10">
    <property type="entry name" value="TerB-like"/>
    <property type="match status" value="1"/>
</dbReference>
<dbReference type="Pfam" id="PF05099">
    <property type="entry name" value="TerB"/>
    <property type="match status" value="1"/>
</dbReference>
<feature type="domain" description="Co-chaperone DjlA N-terminal" evidence="1">
    <location>
        <begin position="2"/>
        <end position="104"/>
    </location>
</feature>
<sequence>MLSLCMQMIHADGELADEEFEAVKNYLAENEEDVENIIEFMHTTGNESYDKLTTEEICEDIKIFFNKEAHLEVLQTLHKIMHADGKEHPAEVALYNKVKTLLEL</sequence>
<dbReference type="InterPro" id="IPR007791">
    <property type="entry name" value="DjlA_N"/>
</dbReference>
<evidence type="ECO:0000313" key="2">
    <source>
        <dbReference type="EMBL" id="SQB99519.1"/>
    </source>
</evidence>
<dbReference type="CDD" id="cd07177">
    <property type="entry name" value="terB_like"/>
    <property type="match status" value="1"/>
</dbReference>
<dbReference type="EMBL" id="UAWL01000006">
    <property type="protein sequence ID" value="SQB99519.1"/>
    <property type="molecule type" value="Genomic_DNA"/>
</dbReference>
<dbReference type="InterPro" id="IPR029024">
    <property type="entry name" value="TerB-like"/>
</dbReference>
<reference evidence="2 3" key="1">
    <citation type="submission" date="2018-06" db="EMBL/GenBank/DDBJ databases">
        <authorList>
            <consortium name="Pathogen Informatics"/>
            <person name="Doyle S."/>
        </authorList>
    </citation>
    <scope>NUCLEOTIDE SEQUENCE [LARGE SCALE GENOMIC DNA]</scope>
    <source>
        <strain evidence="2 3">NCTC13102</strain>
    </source>
</reference>
<accession>A0A2X3DJF6</accession>
<organism evidence="2 3">
    <name type="scientific">Helicobacter fennelliae</name>
    <dbReference type="NCBI Taxonomy" id="215"/>
    <lineage>
        <taxon>Bacteria</taxon>
        <taxon>Pseudomonadati</taxon>
        <taxon>Campylobacterota</taxon>
        <taxon>Epsilonproteobacteria</taxon>
        <taxon>Campylobacterales</taxon>
        <taxon>Helicobacteraceae</taxon>
        <taxon>Helicobacter</taxon>
    </lineage>
</organism>
<name>A0A2X3DJF6_9HELI</name>
<gene>
    <name evidence="2" type="ORF">NCTC13102_01844</name>
</gene>
<evidence type="ECO:0000259" key="1">
    <source>
        <dbReference type="Pfam" id="PF05099"/>
    </source>
</evidence>